<dbReference type="PROSITE" id="PS51257">
    <property type="entry name" value="PROKAR_LIPOPROTEIN"/>
    <property type="match status" value="1"/>
</dbReference>
<evidence type="ECO:0000313" key="1">
    <source>
        <dbReference type="EMBL" id="GAM64320.1"/>
    </source>
</evidence>
<dbReference type="EMBL" id="BBSA01000012">
    <property type="protein sequence ID" value="GAM64320.1"/>
    <property type="molecule type" value="Genomic_DNA"/>
</dbReference>
<comment type="caution">
    <text evidence="1">The sequence shown here is derived from an EMBL/GenBank/DDBJ whole genome shotgun (WGS) entry which is preliminary data.</text>
</comment>
<name>A0A0B8PBY9_9VIBR</name>
<protein>
    <submittedName>
        <fullName evidence="1">Uncharacterized protein</fullName>
    </submittedName>
</protein>
<gene>
    <name evidence="1" type="ORF">JCM19232_990</name>
</gene>
<organism evidence="1 2">
    <name type="scientific">Vibrio ishigakensis</name>
    <dbReference type="NCBI Taxonomy" id="1481914"/>
    <lineage>
        <taxon>Bacteria</taxon>
        <taxon>Pseudomonadati</taxon>
        <taxon>Pseudomonadota</taxon>
        <taxon>Gammaproteobacteria</taxon>
        <taxon>Vibrionales</taxon>
        <taxon>Vibrionaceae</taxon>
        <taxon>Vibrio</taxon>
    </lineage>
</organism>
<dbReference type="AlphaFoldDB" id="A0A0B8PBY9"/>
<accession>A0A0B8PBY9</accession>
<evidence type="ECO:0000313" key="2">
    <source>
        <dbReference type="Proteomes" id="UP000031670"/>
    </source>
</evidence>
<proteinExistence type="predicted"/>
<reference evidence="1 2" key="1">
    <citation type="submission" date="2015-01" db="EMBL/GenBank/DDBJ databases">
        <title>Vibrio sp. C5 JCM 19232 whole genome shotgun sequence.</title>
        <authorList>
            <person name="Sawabe T."/>
            <person name="Meirelles P."/>
            <person name="Feng G."/>
            <person name="Sayaka M."/>
            <person name="Hattori M."/>
            <person name="Ohkuma M."/>
        </authorList>
    </citation>
    <scope>NUCLEOTIDE SEQUENCE [LARGE SCALE GENOMIC DNA]</scope>
    <source>
        <strain evidence="1 2">JCM19232</strain>
    </source>
</reference>
<dbReference type="Proteomes" id="UP000031670">
    <property type="component" value="Unassembled WGS sequence"/>
</dbReference>
<sequence>MKDSLDVDSYQWQGSLQGCNRYAEELFNLHLVHHPAEKQAYEKHLREVQERQKYREN</sequence>
<reference evidence="1 2" key="2">
    <citation type="submission" date="2015-01" db="EMBL/GenBank/DDBJ databases">
        <authorList>
            <consortium name="NBRP consortium"/>
            <person name="Sawabe T."/>
            <person name="Meirelles P."/>
            <person name="Feng G."/>
            <person name="Sayaka M."/>
            <person name="Hattori M."/>
            <person name="Ohkuma M."/>
        </authorList>
    </citation>
    <scope>NUCLEOTIDE SEQUENCE [LARGE SCALE GENOMIC DNA]</scope>
    <source>
        <strain evidence="1 2">JCM19232</strain>
    </source>
</reference>